<protein>
    <submittedName>
        <fullName evidence="2">Curved DNA-binding protein</fullName>
    </submittedName>
</protein>
<evidence type="ECO:0000313" key="3">
    <source>
        <dbReference type="Proteomes" id="UP000198788"/>
    </source>
</evidence>
<dbReference type="InterPro" id="IPR002939">
    <property type="entry name" value="DnaJ_C"/>
</dbReference>
<evidence type="ECO:0000259" key="1">
    <source>
        <dbReference type="Pfam" id="PF01556"/>
    </source>
</evidence>
<dbReference type="OrthoDB" id="7170795at2"/>
<accession>A0A1I6SYG6</accession>
<dbReference type="Pfam" id="PF01556">
    <property type="entry name" value="DnaJ_C"/>
    <property type="match status" value="1"/>
</dbReference>
<reference evidence="3" key="1">
    <citation type="submission" date="2016-10" db="EMBL/GenBank/DDBJ databases">
        <authorList>
            <person name="Varghese N."/>
            <person name="Submissions S."/>
        </authorList>
    </citation>
    <scope>NUCLEOTIDE SEQUENCE [LARGE SCALE GENOMIC DNA]</scope>
    <source>
        <strain evidence="3">CGMCC 1.10683</strain>
    </source>
</reference>
<dbReference type="InterPro" id="IPR036869">
    <property type="entry name" value="J_dom_sf"/>
</dbReference>
<dbReference type="EMBL" id="FOZV01000006">
    <property type="protein sequence ID" value="SFS81902.1"/>
    <property type="molecule type" value="Genomic_DNA"/>
</dbReference>
<keyword evidence="2" id="KW-0238">DNA-binding</keyword>
<dbReference type="Gene3D" id="2.60.260.20">
    <property type="entry name" value="Urease metallochaperone UreE, N-terminal domain"/>
    <property type="match status" value="1"/>
</dbReference>
<name>A0A1I6SYG6_9CAUL</name>
<dbReference type="SUPFAM" id="SSF46565">
    <property type="entry name" value="Chaperone J-domain"/>
    <property type="match status" value="1"/>
</dbReference>
<proteinExistence type="predicted"/>
<gene>
    <name evidence="2" type="ORF">SAMN05192570_2792</name>
</gene>
<feature type="domain" description="Chaperone DnaJ C-terminal" evidence="1">
    <location>
        <begin position="103"/>
        <end position="214"/>
    </location>
</feature>
<dbReference type="Proteomes" id="UP000198788">
    <property type="component" value="Unassembled WGS sequence"/>
</dbReference>
<evidence type="ECO:0000313" key="2">
    <source>
        <dbReference type="EMBL" id="SFS81902.1"/>
    </source>
</evidence>
<dbReference type="STRING" id="871741.SAMN05192570_2792"/>
<dbReference type="RefSeq" id="WP_092312033.1">
    <property type="nucleotide sequence ID" value="NZ_FOZV01000006.1"/>
</dbReference>
<keyword evidence="3" id="KW-1185">Reference proteome</keyword>
<sequence length="241" mass="25621">MRARSHPEVASTRQALALLGLTGPAEGAALTAAFRAAVKAARPDQPGGDEARFRKIIAAWRLLQAEARGPGLEPPAAPPAPLPVVSITPLEALRGGGARLRIGGRSLRVRVPAGMRSGEHLRLRRAGADGADLHLPVLIRAADGLSALGDDLYMTWPTPPRLIEDGGRVEIETWAGPRSAWIAAEQETLRVRLKGLGLPARGSRPQGHLFVTLEPSADAPSSAEDLLVRFTRVWTPDRMAA</sequence>
<dbReference type="GO" id="GO:0003677">
    <property type="term" value="F:DNA binding"/>
    <property type="evidence" value="ECO:0007669"/>
    <property type="project" value="UniProtKB-KW"/>
</dbReference>
<organism evidence="2 3">
    <name type="scientific">Brevundimonas viscosa</name>
    <dbReference type="NCBI Taxonomy" id="871741"/>
    <lineage>
        <taxon>Bacteria</taxon>
        <taxon>Pseudomonadati</taxon>
        <taxon>Pseudomonadota</taxon>
        <taxon>Alphaproteobacteria</taxon>
        <taxon>Caulobacterales</taxon>
        <taxon>Caulobacteraceae</taxon>
        <taxon>Brevundimonas</taxon>
    </lineage>
</organism>
<dbReference type="AlphaFoldDB" id="A0A1I6SYG6"/>